<proteinExistence type="predicted"/>
<evidence type="ECO:0000313" key="2">
    <source>
        <dbReference type="Proteomes" id="UP000051977"/>
    </source>
</evidence>
<organism evidence="1 2">
    <name type="scientific">Lentilactobacillus rapi DSM 19907 = JCM 15042</name>
    <dbReference type="NCBI Taxonomy" id="1423795"/>
    <lineage>
        <taxon>Bacteria</taxon>
        <taxon>Bacillati</taxon>
        <taxon>Bacillota</taxon>
        <taxon>Bacilli</taxon>
        <taxon>Lactobacillales</taxon>
        <taxon>Lactobacillaceae</taxon>
        <taxon>Lentilactobacillus</taxon>
    </lineage>
</organism>
<comment type="caution">
    <text evidence="1">The sequence shown here is derived from an EMBL/GenBank/DDBJ whole genome shotgun (WGS) entry which is preliminary data.</text>
</comment>
<evidence type="ECO:0000313" key="1">
    <source>
        <dbReference type="EMBL" id="KRL16749.1"/>
    </source>
</evidence>
<keyword evidence="2" id="KW-1185">Reference proteome</keyword>
<protein>
    <submittedName>
        <fullName evidence="1">Uncharacterized protein</fullName>
    </submittedName>
</protein>
<dbReference type="Proteomes" id="UP000051977">
    <property type="component" value="Unassembled WGS sequence"/>
</dbReference>
<dbReference type="EMBL" id="AZEI01000058">
    <property type="protein sequence ID" value="KRL16749.1"/>
    <property type="molecule type" value="Genomic_DNA"/>
</dbReference>
<accession>A0ABR5PDF4</accession>
<sequence length="51" mass="6084">MKENNRLQDKLSELEIERRINEKNPKFYTDEAVRGDLATKDSKIDEDDGWE</sequence>
<reference evidence="1 2" key="1">
    <citation type="journal article" date="2015" name="Genome Announc.">
        <title>Expanding the biotechnology potential of lactobacilli through comparative genomics of 213 strains and associated genera.</title>
        <authorList>
            <person name="Sun Z."/>
            <person name="Harris H.M."/>
            <person name="McCann A."/>
            <person name="Guo C."/>
            <person name="Argimon S."/>
            <person name="Zhang W."/>
            <person name="Yang X."/>
            <person name="Jeffery I.B."/>
            <person name="Cooney J.C."/>
            <person name="Kagawa T.F."/>
            <person name="Liu W."/>
            <person name="Song Y."/>
            <person name="Salvetti E."/>
            <person name="Wrobel A."/>
            <person name="Rasinkangas P."/>
            <person name="Parkhill J."/>
            <person name="Rea M.C."/>
            <person name="O'Sullivan O."/>
            <person name="Ritari J."/>
            <person name="Douillard F.P."/>
            <person name="Paul Ross R."/>
            <person name="Yang R."/>
            <person name="Briner A.E."/>
            <person name="Felis G.E."/>
            <person name="de Vos W.M."/>
            <person name="Barrangou R."/>
            <person name="Klaenhammer T.R."/>
            <person name="Caufield P.W."/>
            <person name="Cui Y."/>
            <person name="Zhang H."/>
            <person name="O'Toole P.W."/>
        </authorList>
    </citation>
    <scope>NUCLEOTIDE SEQUENCE [LARGE SCALE GENOMIC DNA]</scope>
    <source>
        <strain evidence="1 2">DSM 19907</strain>
    </source>
</reference>
<gene>
    <name evidence="1" type="ORF">FD12_GL002539</name>
</gene>
<name>A0ABR5PDF4_9LACO</name>